<evidence type="ECO:0000256" key="1">
    <source>
        <dbReference type="ARBA" id="ARBA00004651"/>
    </source>
</evidence>
<dbReference type="RefSeq" id="WP_089037054.1">
    <property type="nucleotide sequence ID" value="NZ_CP022278.1"/>
</dbReference>
<dbReference type="AlphaFoldDB" id="A0A220S4J9"/>
<dbReference type="Gene3D" id="1.20.1560.10">
    <property type="entry name" value="ABC transporter type 1, transmembrane domain"/>
    <property type="match status" value="1"/>
</dbReference>
<evidence type="ECO:0000313" key="9">
    <source>
        <dbReference type="EMBL" id="ASK28367.1"/>
    </source>
</evidence>
<proteinExistence type="predicted"/>
<dbReference type="GO" id="GO:0140359">
    <property type="term" value="F:ABC-type transporter activity"/>
    <property type="evidence" value="ECO:0007669"/>
    <property type="project" value="InterPro"/>
</dbReference>
<keyword evidence="2" id="KW-0813">Transport</keyword>
<organism evidence="9 10">
    <name type="scientific">Neisseria chenwenguii</name>
    <dbReference type="NCBI Taxonomy" id="1853278"/>
    <lineage>
        <taxon>Bacteria</taxon>
        <taxon>Pseudomonadati</taxon>
        <taxon>Pseudomonadota</taxon>
        <taxon>Betaproteobacteria</taxon>
        <taxon>Neisseriales</taxon>
        <taxon>Neisseriaceae</taxon>
        <taxon>Neisseria</taxon>
    </lineage>
</organism>
<dbReference type="PROSITE" id="PS50929">
    <property type="entry name" value="ABC_TM1F"/>
    <property type="match status" value="1"/>
</dbReference>
<dbReference type="GO" id="GO:0005524">
    <property type="term" value="F:ATP binding"/>
    <property type="evidence" value="ECO:0007669"/>
    <property type="project" value="UniProtKB-KW"/>
</dbReference>
<dbReference type="EMBL" id="CP022278">
    <property type="protein sequence ID" value="ASK28367.1"/>
    <property type="molecule type" value="Genomic_DNA"/>
</dbReference>
<protein>
    <submittedName>
        <fullName evidence="9">ABC transporter permease</fullName>
    </submittedName>
</protein>
<comment type="subcellular location">
    <subcellularLocation>
        <location evidence="1">Cell membrane</location>
        <topology evidence="1">Multi-pass membrane protein</topology>
    </subcellularLocation>
</comment>
<dbReference type="OrthoDB" id="9810134at2"/>
<dbReference type="InterPro" id="IPR036640">
    <property type="entry name" value="ABC1_TM_sf"/>
</dbReference>
<dbReference type="KEGG" id="nei:BG910_00070"/>
<evidence type="ECO:0000256" key="2">
    <source>
        <dbReference type="ARBA" id="ARBA00022448"/>
    </source>
</evidence>
<dbReference type="CDD" id="cd03223">
    <property type="entry name" value="ABCD_peroxisomal_ALDP"/>
    <property type="match status" value="1"/>
</dbReference>
<dbReference type="SUPFAM" id="SSF52540">
    <property type="entry name" value="P-loop containing nucleoside triphosphate hydrolases"/>
    <property type="match status" value="1"/>
</dbReference>
<dbReference type="InterPro" id="IPR017871">
    <property type="entry name" value="ABC_transporter-like_CS"/>
</dbReference>
<keyword evidence="7" id="KW-1133">Transmembrane helix</keyword>
<accession>A0A220S4J9</accession>
<dbReference type="InterPro" id="IPR050835">
    <property type="entry name" value="ABC_transporter_sub-D"/>
</dbReference>
<dbReference type="PANTHER" id="PTHR11384">
    <property type="entry name" value="ATP-BINDING CASSETTE, SUB-FAMILY D MEMBER"/>
    <property type="match status" value="1"/>
</dbReference>
<dbReference type="PROSITE" id="PS50893">
    <property type="entry name" value="ABC_TRANSPORTER_2"/>
    <property type="match status" value="1"/>
</dbReference>
<evidence type="ECO:0000256" key="6">
    <source>
        <dbReference type="ARBA" id="ARBA00022840"/>
    </source>
</evidence>
<evidence type="ECO:0000256" key="3">
    <source>
        <dbReference type="ARBA" id="ARBA00022475"/>
    </source>
</evidence>
<dbReference type="SUPFAM" id="SSF90123">
    <property type="entry name" value="ABC transporter transmembrane region"/>
    <property type="match status" value="1"/>
</dbReference>
<dbReference type="Gene3D" id="3.40.50.300">
    <property type="entry name" value="P-loop containing nucleotide triphosphate hydrolases"/>
    <property type="match status" value="1"/>
</dbReference>
<keyword evidence="5" id="KW-0547">Nucleotide-binding</keyword>
<dbReference type="SMART" id="SM00382">
    <property type="entry name" value="AAA"/>
    <property type="match status" value="1"/>
</dbReference>
<dbReference type="Pfam" id="PF00005">
    <property type="entry name" value="ABC_tran"/>
    <property type="match status" value="1"/>
</dbReference>
<keyword evidence="4" id="KW-0812">Transmembrane</keyword>
<gene>
    <name evidence="9" type="ORF">BG910_00070</name>
</gene>
<keyword evidence="8" id="KW-0472">Membrane</keyword>
<dbReference type="InterPro" id="IPR003593">
    <property type="entry name" value="AAA+_ATPase"/>
</dbReference>
<dbReference type="PROSITE" id="PS00211">
    <property type="entry name" value="ABC_TRANSPORTER_1"/>
    <property type="match status" value="1"/>
</dbReference>
<evidence type="ECO:0000256" key="7">
    <source>
        <dbReference type="ARBA" id="ARBA00022989"/>
    </source>
</evidence>
<dbReference type="InterPro" id="IPR027417">
    <property type="entry name" value="P-loop_NTPase"/>
</dbReference>
<keyword evidence="3" id="KW-1003">Cell membrane</keyword>
<dbReference type="Proteomes" id="UP000198238">
    <property type="component" value="Chromosome"/>
</dbReference>
<dbReference type="InterPro" id="IPR011527">
    <property type="entry name" value="ABC1_TM_dom"/>
</dbReference>
<evidence type="ECO:0000313" key="10">
    <source>
        <dbReference type="Proteomes" id="UP000198238"/>
    </source>
</evidence>
<evidence type="ECO:0000256" key="8">
    <source>
        <dbReference type="ARBA" id="ARBA00023136"/>
    </source>
</evidence>
<keyword evidence="10" id="KW-1185">Reference proteome</keyword>
<evidence type="ECO:0000256" key="5">
    <source>
        <dbReference type="ARBA" id="ARBA00022741"/>
    </source>
</evidence>
<dbReference type="GO" id="GO:0016887">
    <property type="term" value="F:ATP hydrolysis activity"/>
    <property type="evidence" value="ECO:0007669"/>
    <property type="project" value="InterPro"/>
</dbReference>
<dbReference type="GO" id="GO:0005886">
    <property type="term" value="C:plasma membrane"/>
    <property type="evidence" value="ECO:0007669"/>
    <property type="project" value="UniProtKB-SubCell"/>
</dbReference>
<keyword evidence="6" id="KW-0067">ATP-binding</keyword>
<evidence type="ECO:0000256" key="4">
    <source>
        <dbReference type="ARBA" id="ARBA00022692"/>
    </source>
</evidence>
<dbReference type="Pfam" id="PF06472">
    <property type="entry name" value="ABC_membrane_2"/>
    <property type="match status" value="1"/>
</dbReference>
<dbReference type="PANTHER" id="PTHR11384:SF59">
    <property type="entry name" value="LYSOSOMAL COBALAMIN TRANSPORTER ABCD4"/>
    <property type="match status" value="1"/>
</dbReference>
<sequence length="590" mass="66184">MEKWQIELYGTPLWLLKTSAAVLAASAVILFFAAKTRFGKEFRYILRLCLNAENSLKIFAVVVLMMILLLTEIRLNVLSTFMSNGLYSSMQDMDVNAFWVFAAMNAGVVLMRTFNGVINDFLDQSLAIKWSEKLNAVLVSRWLSGKNYYRLQMRRHAPDNIDQRIQQDAQDFIKSTIEFIRGMLNSVVSSLEFAFVLWGLAGILTVFGYDIPRGIVWFVFIFVILATFIAMWIGNPLIRYNYENEKLNGDYRYALIRVRDHAESVAFYSGEAREQQALGSRFAAIIKNRWRIARQSVGLSGFNDMFSSGVQLLPIILQAPRLFAGQIKIGDIQQTVQSFARLQKALSFFRLFYEDFTAYRARLDRLHGFLLSTESQHAAQTPQTETVSDGLRLENLTLYRSNGDVLLSGINAEIGSGGSLLIKGPSGCGKTSLLRALAGLWPFGATGFVAKPDNSAVMFVPQRPYTPQGSLREAVCYPGISADTAALETSMQQCRLGHLIENLDKTDDWQHRLSPGELQRIAFVRILLTRPKIILLDEATAALDEATEAQLYQTVRHTLPQSVIVSIGHRSTLNAFHDAHLEVAAVENCG</sequence>
<reference evidence="9 10" key="1">
    <citation type="submission" date="2017-06" db="EMBL/GenBank/DDBJ databases">
        <title>Neisseria chenwenguii sp. nov., isolated from the intestinal contents of Tibetan Plateau Pika in Yushu, Qinghai Province, China.</title>
        <authorList>
            <person name="Zhang G."/>
        </authorList>
    </citation>
    <scope>NUCLEOTIDE SEQUENCE [LARGE SCALE GENOMIC DNA]</scope>
    <source>
        <strain evidence="9 10">10023</strain>
    </source>
</reference>
<dbReference type="InterPro" id="IPR003439">
    <property type="entry name" value="ABC_transporter-like_ATP-bd"/>
</dbReference>
<name>A0A220S4J9_9NEIS</name>